<organism evidence="1 2">
    <name type="scientific">Sporomusa acidovorans (strain ATCC 49682 / DSM 3132 / Mol)</name>
    <dbReference type="NCBI Taxonomy" id="1123286"/>
    <lineage>
        <taxon>Bacteria</taxon>
        <taxon>Bacillati</taxon>
        <taxon>Bacillota</taxon>
        <taxon>Negativicutes</taxon>
        <taxon>Selenomonadales</taxon>
        <taxon>Sporomusaceae</taxon>
        <taxon>Sporomusa</taxon>
    </lineage>
</organism>
<dbReference type="EMBL" id="CP155571">
    <property type="protein sequence ID" value="XFO72664.1"/>
    <property type="molecule type" value="Genomic_DNA"/>
</dbReference>
<gene>
    <name evidence="1" type="ORF">SPACI_027170</name>
</gene>
<name>A0ABZ3J2Q6_SPOA4</name>
<dbReference type="Proteomes" id="UP000216052">
    <property type="component" value="Chromosome"/>
</dbReference>
<evidence type="ECO:0000313" key="1">
    <source>
        <dbReference type="EMBL" id="XFO72664.1"/>
    </source>
</evidence>
<evidence type="ECO:0000313" key="2">
    <source>
        <dbReference type="Proteomes" id="UP000216052"/>
    </source>
</evidence>
<reference evidence="1" key="1">
    <citation type="submission" date="2024-05" db="EMBL/GenBank/DDBJ databases">
        <title>Isolation and characterization of Sporomusa carbonis sp. nov., a carboxydotrophic hydrogenogen in the genus of Sporomusa isolated from a charcoal burning pile.</title>
        <authorList>
            <person name="Boeer T."/>
            <person name="Rosenbaum F."/>
            <person name="Eysell L."/>
            <person name="Mueller V."/>
            <person name="Daniel R."/>
            <person name="Poehlein A."/>
        </authorList>
    </citation>
    <scope>NUCLEOTIDE SEQUENCE [LARGE SCALE GENOMIC DNA]</scope>
    <source>
        <strain evidence="1">DSM 3132</strain>
    </source>
</reference>
<sequence>MAAKNKLKKKVQPVVNISLLNYTPVLQDNYSQKFMLPLFQEILKQKNSVNRN</sequence>
<proteinExistence type="predicted"/>
<keyword evidence="2" id="KW-1185">Reference proteome</keyword>
<accession>A0ABZ3J2Q6</accession>
<protein>
    <submittedName>
        <fullName evidence="1">Uncharacterized protein</fullName>
    </submittedName>
</protein>